<name>A0A255ZPY9_9FLAO</name>
<dbReference type="AlphaFoldDB" id="A0A255ZPY9"/>
<dbReference type="EMBL" id="NOXX01000202">
    <property type="protein sequence ID" value="OYQ43526.1"/>
    <property type="molecule type" value="Genomic_DNA"/>
</dbReference>
<sequence length="94" mass="10115">MKTINILSAVLFASTVFTANASTTSNAYLNGVSDSIRIENSGEADLDLSGLKRAEKTIDEQIAEDMQVTEAQLPKYISVAEPAKTVKIPTKLLN</sequence>
<protein>
    <submittedName>
        <fullName evidence="2">Uncharacterized protein</fullName>
    </submittedName>
</protein>
<evidence type="ECO:0000256" key="1">
    <source>
        <dbReference type="SAM" id="SignalP"/>
    </source>
</evidence>
<feature type="chain" id="PRO_5012491120" evidence="1">
    <location>
        <begin position="22"/>
        <end position="94"/>
    </location>
</feature>
<accession>A0A255ZPY9</accession>
<organism evidence="2 3">
    <name type="scientific">Flavobacterium aurantiibacter</name>
    <dbReference type="NCBI Taxonomy" id="2023067"/>
    <lineage>
        <taxon>Bacteria</taxon>
        <taxon>Pseudomonadati</taxon>
        <taxon>Bacteroidota</taxon>
        <taxon>Flavobacteriia</taxon>
        <taxon>Flavobacteriales</taxon>
        <taxon>Flavobacteriaceae</taxon>
        <taxon>Flavobacterium</taxon>
    </lineage>
</organism>
<evidence type="ECO:0000313" key="3">
    <source>
        <dbReference type="Proteomes" id="UP000216035"/>
    </source>
</evidence>
<evidence type="ECO:0000313" key="2">
    <source>
        <dbReference type="EMBL" id="OYQ43526.1"/>
    </source>
</evidence>
<gene>
    <name evidence="2" type="ORF">CHX27_09805</name>
</gene>
<keyword evidence="3" id="KW-1185">Reference proteome</keyword>
<keyword evidence="1" id="KW-0732">Signal</keyword>
<dbReference type="Proteomes" id="UP000216035">
    <property type="component" value="Unassembled WGS sequence"/>
</dbReference>
<proteinExistence type="predicted"/>
<reference evidence="2 3" key="1">
    <citation type="submission" date="2017-07" db="EMBL/GenBank/DDBJ databases">
        <title>Flavobacterium cyanobacteriorum sp. nov., isolated from cyanobacterial aggregates in a eutrophic lake.</title>
        <authorList>
            <person name="Cai H."/>
        </authorList>
    </citation>
    <scope>NUCLEOTIDE SEQUENCE [LARGE SCALE GENOMIC DNA]</scope>
    <source>
        <strain evidence="2 3">TH167</strain>
    </source>
</reference>
<feature type="signal peptide" evidence="1">
    <location>
        <begin position="1"/>
        <end position="21"/>
    </location>
</feature>
<comment type="caution">
    <text evidence="2">The sequence shown here is derived from an EMBL/GenBank/DDBJ whole genome shotgun (WGS) entry which is preliminary data.</text>
</comment>
<dbReference type="RefSeq" id="WP_094486600.1">
    <property type="nucleotide sequence ID" value="NZ_NOXX01000202.1"/>
</dbReference>